<dbReference type="AlphaFoldDB" id="A0A1D7VZ48"/>
<evidence type="ECO:0000313" key="4">
    <source>
        <dbReference type="Proteomes" id="UP000094793"/>
    </source>
</evidence>
<dbReference type="InterPro" id="IPR018973">
    <property type="entry name" value="MZB"/>
</dbReference>
<accession>A0A1D7VZ48</accession>
<sequence>MPRTLRLQETVFPYGVGAIADINGESFIAMDITEWPASASRLRCDRLAEELGVSGFKSAPAVQDKPSPMGKQSQHRKKGRDEDSLRYLRFPRWRFCERCGLMSDKVPRIKGISRNVCENCRSAMVPMRFVAVCESGGHISDIQWPRWVHRRAKNAACVDQNGLEFSNRSGTGEGLQSVFVTCRSCGEQRNFGELSSPNSLRMDGFRCFGKQPWETGEGRECNEKLIAVQRGSTSLYKPELVSAIDIPVVEKQADKTAESIENHYLFPALISSKGDRRAQLIHMIVDDLGVDRSKIEAVSIGEPGSASSIRKNLHGGEWEAFVEKMDVVGSPLDDDFDIRRADRPFDVGKLEALHTLVNSVGLVHRIRQVTAQRGFRRYRQDNDYISVDLGQSFEQPWLPAVEQYGEGIFIRFDISSVVDWEGRLNVRSRADRLLQRSDERLLRRVPNQVPPRYVMLHTLAHLLIRQFEFFAGYPAASMSERIYADSARGGQQAGILIFTGSGDSEGTLGGLVRLAEPDLFGRLLTRAIESADWCGNDPICGENLTQGVNSSNFAACHSCTLLPETSCESANTVLDRRLLVGPEQNTGFFDEVLKAARQAL</sequence>
<feature type="domain" description="MrfA-like Zn-binding" evidence="2">
    <location>
        <begin position="459"/>
        <end position="560"/>
    </location>
</feature>
<evidence type="ECO:0000259" key="2">
    <source>
        <dbReference type="Pfam" id="PF09369"/>
    </source>
</evidence>
<dbReference type="Proteomes" id="UP000094793">
    <property type="component" value="Chromosome"/>
</dbReference>
<reference evidence="4" key="1">
    <citation type="submission" date="2016-09" db="EMBL/GenBank/DDBJ databases">
        <title>Complete Genome Sequence of Brevibacterium linens SMQ-1335.</title>
        <authorList>
            <person name="de Melo A.G."/>
            <person name="Labrie S.J."/>
            <person name="Dumaresq J."/>
            <person name="Roberts R.J."/>
            <person name="Tremblay D.M."/>
            <person name="Moineau S."/>
        </authorList>
    </citation>
    <scope>NUCLEOTIDE SEQUENCE [LARGE SCALE GENOMIC DNA]</scope>
    <source>
        <strain evidence="4">SMQ-1335</strain>
    </source>
</reference>
<dbReference type="Pfam" id="PF09369">
    <property type="entry name" value="MZB"/>
    <property type="match status" value="1"/>
</dbReference>
<organism evidence="3 4">
    <name type="scientific">Brevibacterium aurantiacum</name>
    <dbReference type="NCBI Taxonomy" id="273384"/>
    <lineage>
        <taxon>Bacteria</taxon>
        <taxon>Bacillati</taxon>
        <taxon>Actinomycetota</taxon>
        <taxon>Actinomycetes</taxon>
        <taxon>Micrococcales</taxon>
        <taxon>Brevibacteriaceae</taxon>
        <taxon>Brevibacterium</taxon>
    </lineage>
</organism>
<evidence type="ECO:0000256" key="1">
    <source>
        <dbReference type="SAM" id="MobiDB-lite"/>
    </source>
</evidence>
<dbReference type="EMBL" id="CP017150">
    <property type="protein sequence ID" value="AOP52004.1"/>
    <property type="molecule type" value="Genomic_DNA"/>
</dbReference>
<dbReference type="KEGG" id="blin:BLSMQ_0286"/>
<feature type="region of interest" description="Disordered" evidence="1">
    <location>
        <begin position="58"/>
        <end position="82"/>
    </location>
</feature>
<proteinExistence type="predicted"/>
<dbReference type="InterPro" id="IPR047721">
    <property type="entry name" value="DrmB"/>
</dbReference>
<dbReference type="PATRIC" id="fig|1703.10.peg.299"/>
<name>A0A1D7VZ48_BREAU</name>
<evidence type="ECO:0000313" key="3">
    <source>
        <dbReference type="EMBL" id="AOP52004.1"/>
    </source>
</evidence>
<gene>
    <name evidence="3" type="ORF">BLSMQ_0286</name>
</gene>
<dbReference type="NCBIfam" id="NF038324">
    <property type="entry name" value="DrmB_fam"/>
    <property type="match status" value="1"/>
</dbReference>
<protein>
    <recommendedName>
        <fullName evidence="2">MrfA-like Zn-binding domain-containing protein</fullName>
    </recommendedName>
</protein>